<dbReference type="InterPro" id="IPR013094">
    <property type="entry name" value="AB_hydrolase_3"/>
</dbReference>
<dbReference type="RefSeq" id="WP_136935000.1">
    <property type="nucleotide sequence ID" value="NZ_SSMQ01000077.1"/>
</dbReference>
<accession>A0A4U1IUH8</accession>
<reference evidence="4 5" key="1">
    <citation type="submission" date="2019-04" db="EMBL/GenBank/DDBJ databases">
        <authorList>
            <person name="Li Y."/>
            <person name="Wang J."/>
        </authorList>
    </citation>
    <scope>NUCLEOTIDE SEQUENCE [LARGE SCALE GENOMIC DNA]</scope>
    <source>
        <strain evidence="4 5">DSM 14668</strain>
    </source>
</reference>
<keyword evidence="2 4" id="KW-0378">Hydrolase</keyword>
<gene>
    <name evidence="4" type="ORF">E8A74_43210</name>
</gene>
<dbReference type="InterPro" id="IPR002168">
    <property type="entry name" value="Lipase_GDXG_HIS_AS"/>
</dbReference>
<name>A0A4U1IUH8_9BACT</name>
<dbReference type="PROSITE" id="PS01173">
    <property type="entry name" value="LIPASE_GDXG_HIS"/>
    <property type="match status" value="1"/>
</dbReference>
<keyword evidence="5" id="KW-1185">Reference proteome</keyword>
<dbReference type="Pfam" id="PF07859">
    <property type="entry name" value="Abhydrolase_3"/>
    <property type="match status" value="1"/>
</dbReference>
<dbReference type="EMBL" id="SSMQ01000077">
    <property type="protein sequence ID" value="TKC98005.1"/>
    <property type="molecule type" value="Genomic_DNA"/>
</dbReference>
<evidence type="ECO:0000313" key="5">
    <source>
        <dbReference type="Proteomes" id="UP000309215"/>
    </source>
</evidence>
<dbReference type="OrthoDB" id="24847at2"/>
<evidence type="ECO:0000256" key="2">
    <source>
        <dbReference type="ARBA" id="ARBA00022801"/>
    </source>
</evidence>
<comment type="similarity">
    <text evidence="1">Belongs to the 'GDXG' lipolytic enzyme family.</text>
</comment>
<dbReference type="PANTHER" id="PTHR48081:SF8">
    <property type="entry name" value="ALPHA_BETA HYDROLASE FOLD-3 DOMAIN-CONTAINING PROTEIN-RELATED"/>
    <property type="match status" value="1"/>
</dbReference>
<dbReference type="GO" id="GO:0016787">
    <property type="term" value="F:hydrolase activity"/>
    <property type="evidence" value="ECO:0007669"/>
    <property type="project" value="UniProtKB-KW"/>
</dbReference>
<proteinExistence type="inferred from homology"/>
<organism evidence="4 5">
    <name type="scientific">Polyangium fumosum</name>
    <dbReference type="NCBI Taxonomy" id="889272"/>
    <lineage>
        <taxon>Bacteria</taxon>
        <taxon>Pseudomonadati</taxon>
        <taxon>Myxococcota</taxon>
        <taxon>Polyangia</taxon>
        <taxon>Polyangiales</taxon>
        <taxon>Polyangiaceae</taxon>
        <taxon>Polyangium</taxon>
    </lineage>
</organism>
<dbReference type="Gene3D" id="3.40.50.1820">
    <property type="entry name" value="alpha/beta hydrolase"/>
    <property type="match status" value="1"/>
</dbReference>
<dbReference type="FunFam" id="3.40.50.1820:FF:000089">
    <property type="entry name" value="Alpha/beta hydrolase"/>
    <property type="match status" value="1"/>
</dbReference>
<evidence type="ECO:0000313" key="4">
    <source>
        <dbReference type="EMBL" id="TKC98005.1"/>
    </source>
</evidence>
<evidence type="ECO:0000259" key="3">
    <source>
        <dbReference type="Pfam" id="PF07859"/>
    </source>
</evidence>
<feature type="domain" description="Alpha/beta hydrolase fold-3" evidence="3">
    <location>
        <begin position="81"/>
        <end position="287"/>
    </location>
</feature>
<protein>
    <submittedName>
        <fullName evidence="4">Alpha/beta hydrolase</fullName>
    </submittedName>
</protein>
<dbReference type="Proteomes" id="UP000309215">
    <property type="component" value="Unassembled WGS sequence"/>
</dbReference>
<dbReference type="InterPro" id="IPR029058">
    <property type="entry name" value="AB_hydrolase_fold"/>
</dbReference>
<dbReference type="SUPFAM" id="SSF53474">
    <property type="entry name" value="alpha/beta-Hydrolases"/>
    <property type="match status" value="1"/>
</dbReference>
<dbReference type="InterPro" id="IPR050300">
    <property type="entry name" value="GDXG_lipolytic_enzyme"/>
</dbReference>
<evidence type="ECO:0000256" key="1">
    <source>
        <dbReference type="ARBA" id="ARBA00010515"/>
    </source>
</evidence>
<comment type="caution">
    <text evidence="4">The sequence shown here is derived from an EMBL/GenBank/DDBJ whole genome shotgun (WGS) entry which is preliminary data.</text>
</comment>
<dbReference type="AlphaFoldDB" id="A0A4U1IUH8"/>
<sequence length="313" mass="33996">MLHPQARALIDFMERSGLPPAYTLSPADARRVYRERRAFTQPDPPVVAEVRDLHAEAPQGRIPLRLYRPAGTTTGTALPVLVYFHGGGWTIGDLETHDTLCRSFANGAGCAVVAVDYRLGPEHRFPAAVDDSLAATYWVQRNAAALGIEGTRIAVGGDSAGGNLAAVVALAARDAGDLGITFQLLIYPATDMRRIAPSHTTNGEGYLLTRDSITYYHDHYIDDPAHDLDWRASPLLHPNHENLPPALVLTAGYDPLRDEGREYAERLTAAGSKASYVCFDRQVHGFVTMGKVFDEANTAVAFCAASLRAALFR</sequence>
<dbReference type="PANTHER" id="PTHR48081">
    <property type="entry name" value="AB HYDROLASE SUPERFAMILY PROTEIN C4A8.06C"/>
    <property type="match status" value="1"/>
</dbReference>